<dbReference type="GO" id="GO:0006516">
    <property type="term" value="P:glycoprotein catabolic process"/>
    <property type="evidence" value="ECO:0007669"/>
    <property type="project" value="TreeGrafter"/>
</dbReference>
<dbReference type="GO" id="GO:0030246">
    <property type="term" value="F:carbohydrate binding"/>
    <property type="evidence" value="ECO:0007669"/>
    <property type="project" value="InterPro"/>
</dbReference>
<keyword evidence="5" id="KW-1185">Reference proteome</keyword>
<dbReference type="PANTHER" id="PTHR12143:SF42">
    <property type="entry name" value="PUTATIVE SUBFAMILY (AFU_ORTHOLOGUE AFUA_6G13760)-RELATED"/>
    <property type="match status" value="1"/>
</dbReference>
<dbReference type="Proteomes" id="UP001220324">
    <property type="component" value="Unassembled WGS sequence"/>
</dbReference>
<dbReference type="NCBIfam" id="TIGR01180">
    <property type="entry name" value="aman2_put"/>
    <property type="match status" value="1"/>
</dbReference>
<evidence type="ECO:0000313" key="4">
    <source>
        <dbReference type="EMBL" id="KAJ5538895.1"/>
    </source>
</evidence>
<dbReference type="FunFam" id="2.70.98.10:FF:000010">
    <property type="entry name" value="Alpha-1,2-mannosidase family protein"/>
    <property type="match status" value="1"/>
</dbReference>
<dbReference type="GO" id="GO:0005975">
    <property type="term" value="P:carbohydrate metabolic process"/>
    <property type="evidence" value="ECO:0007669"/>
    <property type="project" value="InterPro"/>
</dbReference>
<evidence type="ECO:0000259" key="2">
    <source>
        <dbReference type="Pfam" id="PF07971"/>
    </source>
</evidence>
<organism evidence="4 5">
    <name type="scientific">Penicillium frequentans</name>
    <dbReference type="NCBI Taxonomy" id="3151616"/>
    <lineage>
        <taxon>Eukaryota</taxon>
        <taxon>Fungi</taxon>
        <taxon>Dikarya</taxon>
        <taxon>Ascomycota</taxon>
        <taxon>Pezizomycotina</taxon>
        <taxon>Eurotiomycetes</taxon>
        <taxon>Eurotiomycetidae</taxon>
        <taxon>Eurotiales</taxon>
        <taxon>Aspergillaceae</taxon>
        <taxon>Penicillium</taxon>
    </lineage>
</organism>
<keyword evidence="1" id="KW-0732">Signal</keyword>
<dbReference type="FunFam" id="3.30.2080.10:FF:000001">
    <property type="entry name" value="Alpha-1,2-mannosidase subfamily"/>
    <property type="match status" value="1"/>
</dbReference>
<dbReference type="EMBL" id="JAQIZZ010000006">
    <property type="protein sequence ID" value="KAJ5538895.1"/>
    <property type="molecule type" value="Genomic_DNA"/>
</dbReference>
<evidence type="ECO:0008006" key="6">
    <source>
        <dbReference type="Google" id="ProtNLM"/>
    </source>
</evidence>
<dbReference type="Pfam" id="PF17678">
    <property type="entry name" value="Glyco_hydro_92N"/>
    <property type="match status" value="1"/>
</dbReference>
<dbReference type="GO" id="GO:0005634">
    <property type="term" value="C:nucleus"/>
    <property type="evidence" value="ECO:0007669"/>
    <property type="project" value="TreeGrafter"/>
</dbReference>
<accession>A0AAD6CUD6</accession>
<dbReference type="InterPro" id="IPR005887">
    <property type="entry name" value="GH92_a_mannosidase_put"/>
</dbReference>
<feature type="chain" id="PRO_5042188680" description="Alpha-1,2-mannosidase" evidence="1">
    <location>
        <begin position="28"/>
        <end position="797"/>
    </location>
</feature>
<dbReference type="Gene3D" id="1.20.1610.10">
    <property type="entry name" value="alpha-1,2-mannosidases domains"/>
    <property type="match status" value="1"/>
</dbReference>
<dbReference type="InterPro" id="IPR012939">
    <property type="entry name" value="Glyco_hydro_92"/>
</dbReference>
<protein>
    <recommendedName>
        <fullName evidence="6">Alpha-1,2-mannosidase</fullName>
    </recommendedName>
</protein>
<dbReference type="InterPro" id="IPR050883">
    <property type="entry name" value="PNGase"/>
</dbReference>
<reference evidence="4 5" key="1">
    <citation type="journal article" date="2023" name="IMA Fungus">
        <title>Comparative genomic study of the Penicillium genus elucidates a diverse pangenome and 15 lateral gene transfer events.</title>
        <authorList>
            <person name="Petersen C."/>
            <person name="Sorensen T."/>
            <person name="Nielsen M.R."/>
            <person name="Sondergaard T.E."/>
            <person name="Sorensen J.L."/>
            <person name="Fitzpatrick D.A."/>
            <person name="Frisvad J.C."/>
            <person name="Nielsen K.L."/>
        </authorList>
    </citation>
    <scope>NUCLEOTIDE SEQUENCE [LARGE SCALE GENOMIC DNA]</scope>
    <source>
        <strain evidence="4 5">IBT 35679</strain>
    </source>
</reference>
<evidence type="ECO:0000259" key="3">
    <source>
        <dbReference type="Pfam" id="PF17678"/>
    </source>
</evidence>
<feature type="domain" description="Glycosyl hydrolase family 92 N-terminal" evidence="3">
    <location>
        <begin position="41"/>
        <end position="290"/>
    </location>
</feature>
<dbReference type="SUPFAM" id="SSF48208">
    <property type="entry name" value="Six-hairpin glycosidases"/>
    <property type="match status" value="1"/>
</dbReference>
<dbReference type="InterPro" id="IPR041371">
    <property type="entry name" value="GH92_N"/>
</dbReference>
<dbReference type="InterPro" id="IPR014718">
    <property type="entry name" value="GH-type_carb-bd"/>
</dbReference>
<sequence length="797" mass="87829">MLSRMSRPRADVLSVITALFYASAAIASQDATDSFDVLDSVDPFIGTANGGHVFAGATLPFGMAKAVADTVGENQAGFAYDDTTVTGFSHMHDSGTGGSPSLGNFPIFAQPACPHDDINQCVWQQSDRAVAWLENDKSPIARPGYFGISLENGVHAEMTTTNRSALYRFTFEQSSNTSLSPVILVDLMDLPQSRTNGTAVVDRSTGRLSGNGTFSPSFGIGSYDLHFCVDFKGANLRDTGVWTKNRANFSQEFVSMLADGTNTPDTLSGGTFARFHAPQNNTILARVGVSFISVNQACENAEKEQPDFDFDGTVAVAEDAWRKKLNVVSIDAEGVSKDLQTVFWSGAYRAFISPQDYTGENPLWQSDEPYYDSYYCIWDSYRSIHPLLTMVDPVSQSLMMRSLVDIYRHEGYLPDCRMSLCKGFTQGGSNADVVLADAYLKKVPGIDWETAYEAVVKDAEVEPKNWNVEGRGGLQSWKSLGYIPFDDYDPYGVGTHTRSVSRTVEYAYNDFCIAEMAKGLGHSADHDKYVARSGNWDNVFKADQKSSINGVDTGFTGFLQPRYTNGTWGYQNPIFCSPLLNFTSCYLNPTGHETYEGSAWLYTFYAPHDMGALVQSLGGMESFTSRLQFFHESGLLYVGDEQSFLTVFQFHYSGRPALSAKYSHSYIPSQFNATVEGIAGNDDSGAMGSFVVLSMMGLWPVPGQDVYLITPPYFREVNITNGITGKVATIRNVNFDSNYESIYIQSVTWNGKPWTKNWVTHDFFTEGGVLELELGAIESKWGTSIEDLPPSLSDYHI</sequence>
<dbReference type="AlphaFoldDB" id="A0AAD6CUD6"/>
<dbReference type="Gene3D" id="3.30.2080.10">
    <property type="entry name" value="GH92 mannosidase domain"/>
    <property type="match status" value="1"/>
</dbReference>
<feature type="domain" description="Glycosyl hydrolase family 92" evidence="2">
    <location>
        <begin position="296"/>
        <end position="775"/>
    </location>
</feature>
<evidence type="ECO:0000313" key="5">
    <source>
        <dbReference type="Proteomes" id="UP001220324"/>
    </source>
</evidence>
<name>A0AAD6CUD6_9EURO</name>
<proteinExistence type="predicted"/>
<dbReference type="InterPro" id="IPR008928">
    <property type="entry name" value="6-hairpin_glycosidase_sf"/>
</dbReference>
<dbReference type="Pfam" id="PF07971">
    <property type="entry name" value="Glyco_hydro_92"/>
    <property type="match status" value="1"/>
</dbReference>
<dbReference type="Gene3D" id="1.20.1050.60">
    <property type="entry name" value="alpha-1,2-mannosidase"/>
    <property type="match status" value="1"/>
</dbReference>
<evidence type="ECO:0000256" key="1">
    <source>
        <dbReference type="SAM" id="SignalP"/>
    </source>
</evidence>
<dbReference type="Gene3D" id="2.70.98.10">
    <property type="match status" value="1"/>
</dbReference>
<dbReference type="FunFam" id="1.20.1050.60:FF:000002">
    <property type="entry name" value="Glycosyl hydrolase family 92"/>
    <property type="match status" value="1"/>
</dbReference>
<comment type="caution">
    <text evidence="4">The sequence shown here is derived from an EMBL/GenBank/DDBJ whole genome shotgun (WGS) entry which is preliminary data.</text>
</comment>
<gene>
    <name evidence="4" type="ORF">N7494_008374</name>
</gene>
<dbReference type="GO" id="GO:0005829">
    <property type="term" value="C:cytosol"/>
    <property type="evidence" value="ECO:0007669"/>
    <property type="project" value="TreeGrafter"/>
</dbReference>
<dbReference type="FunFam" id="1.20.1610.10:FF:000002">
    <property type="entry name" value="Alpha-1,2-mannosidase family protein"/>
    <property type="match status" value="1"/>
</dbReference>
<feature type="signal peptide" evidence="1">
    <location>
        <begin position="1"/>
        <end position="27"/>
    </location>
</feature>
<dbReference type="GO" id="GO:0000224">
    <property type="term" value="F:peptide-N4-(N-acetyl-beta-glucosaminyl)asparagine amidase activity"/>
    <property type="evidence" value="ECO:0007669"/>
    <property type="project" value="TreeGrafter"/>
</dbReference>
<dbReference type="PANTHER" id="PTHR12143">
    <property type="entry name" value="PEPTIDE N-GLYCANASE PNGASE -RELATED"/>
    <property type="match status" value="1"/>
</dbReference>